<gene>
    <name evidence="4" type="ORF">GGQ57_000773</name>
</gene>
<evidence type="ECO:0000313" key="4">
    <source>
        <dbReference type="EMBL" id="MBB4620899.1"/>
    </source>
</evidence>
<evidence type="ECO:0000259" key="2">
    <source>
        <dbReference type="Pfam" id="PF04773"/>
    </source>
</evidence>
<evidence type="ECO:0000313" key="5">
    <source>
        <dbReference type="Proteomes" id="UP000533637"/>
    </source>
</evidence>
<dbReference type="EMBL" id="JACHOC010000001">
    <property type="protein sequence ID" value="MBB4620899.1"/>
    <property type="molecule type" value="Genomic_DNA"/>
</dbReference>
<keyword evidence="1" id="KW-0472">Membrane</keyword>
<evidence type="ECO:0000256" key="1">
    <source>
        <dbReference type="SAM" id="Phobius"/>
    </source>
</evidence>
<evidence type="ECO:0000259" key="3">
    <source>
        <dbReference type="Pfam" id="PF16344"/>
    </source>
</evidence>
<reference evidence="4 5" key="1">
    <citation type="submission" date="2020-08" db="EMBL/GenBank/DDBJ databases">
        <title>Genomic Encyclopedia of Type Strains, Phase IV (KMG-IV): sequencing the most valuable type-strain genomes for metagenomic binning, comparative biology and taxonomic classification.</title>
        <authorList>
            <person name="Goeker M."/>
        </authorList>
    </citation>
    <scope>NUCLEOTIDE SEQUENCE [LARGE SCALE GENOMIC DNA]</scope>
    <source>
        <strain evidence="4 5">DSM 102983</strain>
    </source>
</reference>
<dbReference type="InterPro" id="IPR006860">
    <property type="entry name" value="FecR"/>
</dbReference>
<dbReference type="RefSeq" id="WP_183669005.1">
    <property type="nucleotide sequence ID" value="NZ_BMPB01000004.1"/>
</dbReference>
<dbReference type="PIRSF" id="PIRSF018266">
    <property type="entry name" value="FecR"/>
    <property type="match status" value="1"/>
</dbReference>
<keyword evidence="1" id="KW-1133">Transmembrane helix</keyword>
<feature type="domain" description="FecR protein" evidence="2">
    <location>
        <begin position="96"/>
        <end position="190"/>
    </location>
</feature>
<accession>A0ABR6KHR3</accession>
<comment type="caution">
    <text evidence="4">The sequence shown here is derived from an EMBL/GenBank/DDBJ whole genome shotgun (WGS) entry which is preliminary data.</text>
</comment>
<dbReference type="Proteomes" id="UP000533637">
    <property type="component" value="Unassembled WGS sequence"/>
</dbReference>
<dbReference type="Gene3D" id="2.60.120.1440">
    <property type="match status" value="1"/>
</dbReference>
<dbReference type="Gene3D" id="3.55.50.30">
    <property type="match status" value="1"/>
</dbReference>
<dbReference type="PANTHER" id="PTHR30273">
    <property type="entry name" value="PERIPLASMIC SIGNAL SENSOR AND SIGMA FACTOR ACTIVATOR FECR-RELATED"/>
    <property type="match status" value="1"/>
</dbReference>
<organism evidence="4 5">
    <name type="scientific">Parabacteroides faecis</name>
    <dbReference type="NCBI Taxonomy" id="1217282"/>
    <lineage>
        <taxon>Bacteria</taxon>
        <taxon>Pseudomonadati</taxon>
        <taxon>Bacteroidota</taxon>
        <taxon>Bacteroidia</taxon>
        <taxon>Bacteroidales</taxon>
        <taxon>Tannerellaceae</taxon>
        <taxon>Parabacteroides</taxon>
    </lineage>
</organism>
<dbReference type="InterPro" id="IPR032508">
    <property type="entry name" value="FecR_C"/>
</dbReference>
<dbReference type="PANTHER" id="PTHR30273:SF2">
    <property type="entry name" value="PROTEIN FECR"/>
    <property type="match status" value="1"/>
</dbReference>
<keyword evidence="5" id="KW-1185">Reference proteome</keyword>
<feature type="transmembrane region" description="Helical" evidence="1">
    <location>
        <begin position="62"/>
        <end position="82"/>
    </location>
</feature>
<protein>
    <submittedName>
        <fullName evidence="4">Ferric-dicitrate binding protein FerR (Iron transport regulator)</fullName>
    </submittedName>
</protein>
<name>A0ABR6KHR3_9BACT</name>
<proteinExistence type="predicted"/>
<dbReference type="Pfam" id="PF04773">
    <property type="entry name" value="FecR"/>
    <property type="match status" value="1"/>
</dbReference>
<dbReference type="Pfam" id="PF16344">
    <property type="entry name" value="FecR_C"/>
    <property type="match status" value="1"/>
</dbReference>
<dbReference type="InterPro" id="IPR012373">
    <property type="entry name" value="Ferrdict_sens_TM"/>
</dbReference>
<keyword evidence="1" id="KW-0812">Transmembrane</keyword>
<feature type="domain" description="Protein FecR C-terminal" evidence="3">
    <location>
        <begin position="234"/>
        <end position="303"/>
    </location>
</feature>
<sequence>MSSQKQSNHPWEVLSDVELADKLAEQIRSQVDPEAIRKRKGSVQDKILTRIQLRKRQKERRILFVSIAASLLVLFTIGYNFFTDSPENEHMAWLEISTPKGVRDSVLLADGSKIFLNGGSNLKYPKQFTGKTREVSFVGEGYFEIAKNAEKPFLVNTGLIDVKVLGTKFNLKTYANDMSVETILEEGRVQISHPASNQMLEMKPNDCVTFDKQMNTFSKKQVDPLTASMWRTGKYSFYSTPFPEFAQTLERGFGITFIIENPEVANRHFTGDFIRGETIDEILNILKISSGLNYRKENNIITIK</sequence>